<dbReference type="InterPro" id="IPR046335">
    <property type="entry name" value="LacI/GalR-like_sensor"/>
</dbReference>
<dbReference type="PROSITE" id="PS50932">
    <property type="entry name" value="HTH_LACI_2"/>
    <property type="match status" value="1"/>
</dbReference>
<dbReference type="InterPro" id="IPR010982">
    <property type="entry name" value="Lambda_DNA-bd_dom_sf"/>
</dbReference>
<keyword evidence="2" id="KW-0238">DNA-binding</keyword>
<name>A5CM33_CLAM3</name>
<protein>
    <submittedName>
        <fullName evidence="5">LacI-family transcriptional regulator</fullName>
    </submittedName>
</protein>
<dbReference type="AlphaFoldDB" id="A5CM33"/>
<dbReference type="eggNOG" id="COG1609">
    <property type="taxonomic scope" value="Bacteria"/>
</dbReference>
<organism evidence="5 6">
    <name type="scientific">Clavibacter michiganensis subsp. michiganensis (strain NCPPB 382)</name>
    <dbReference type="NCBI Taxonomy" id="443906"/>
    <lineage>
        <taxon>Bacteria</taxon>
        <taxon>Bacillati</taxon>
        <taxon>Actinomycetota</taxon>
        <taxon>Actinomycetes</taxon>
        <taxon>Micrococcales</taxon>
        <taxon>Microbacteriaceae</taxon>
        <taxon>Clavibacter</taxon>
    </lineage>
</organism>
<keyword evidence="3" id="KW-0804">Transcription</keyword>
<evidence type="ECO:0000256" key="1">
    <source>
        <dbReference type="ARBA" id="ARBA00023015"/>
    </source>
</evidence>
<dbReference type="HOGENOM" id="CLU_037628_6_1_11"/>
<evidence type="ECO:0000256" key="3">
    <source>
        <dbReference type="ARBA" id="ARBA00023163"/>
    </source>
</evidence>
<keyword evidence="6" id="KW-1185">Reference proteome</keyword>
<dbReference type="InterPro" id="IPR000843">
    <property type="entry name" value="HTH_LacI"/>
</dbReference>
<dbReference type="SUPFAM" id="SSF53822">
    <property type="entry name" value="Periplasmic binding protein-like I"/>
    <property type="match status" value="1"/>
</dbReference>
<dbReference type="PANTHER" id="PTHR30146">
    <property type="entry name" value="LACI-RELATED TRANSCRIPTIONAL REPRESSOR"/>
    <property type="match status" value="1"/>
</dbReference>
<evidence type="ECO:0000259" key="4">
    <source>
        <dbReference type="PROSITE" id="PS50932"/>
    </source>
</evidence>
<proteinExistence type="predicted"/>
<dbReference type="SMART" id="SM00354">
    <property type="entry name" value="HTH_LACI"/>
    <property type="match status" value="1"/>
</dbReference>
<dbReference type="SUPFAM" id="SSF47413">
    <property type="entry name" value="lambda repressor-like DNA-binding domains"/>
    <property type="match status" value="1"/>
</dbReference>
<dbReference type="KEGG" id="cmi:CMM_0098"/>
<dbReference type="EMBL" id="AM711867">
    <property type="protein sequence ID" value="CAN00118.1"/>
    <property type="molecule type" value="Genomic_DNA"/>
</dbReference>
<dbReference type="Pfam" id="PF00356">
    <property type="entry name" value="LacI"/>
    <property type="match status" value="1"/>
</dbReference>
<dbReference type="CDD" id="cd01392">
    <property type="entry name" value="HTH_LacI"/>
    <property type="match status" value="1"/>
</dbReference>
<dbReference type="InterPro" id="IPR028082">
    <property type="entry name" value="Peripla_BP_I"/>
</dbReference>
<keyword evidence="1" id="KW-0805">Transcription regulation</keyword>
<sequence length="335" mass="35455">MTSWAHVEGVDMATSTDVARHAGLSRSTVSQVLNGRGHLFAEETIARVHASAESLGYRPSLAGRTLARGTSDIVITVLPDATFNPRIRELVDIITKGMADAGLTNLLQFIDRGHRLEHAVLGLKPFGIVSLVPLPAEQYERLRAQGVRIVVQPDHVQVAIDEAIGRLQAEHLAAAGYTTMATVLPVSARESTFAAPRDAGARDWASRHGLRVLPTLHVALEPGGAVDAIAGLPAEPIGLAAYNDEVAMALVGAAIKRGRTFPEDIGVIGIDNSPIARASTPTITTVDFDISFSGEGILQLLLQEPDGPQPSDPAGLVTDRLTVIQGETTRTPPVL</sequence>
<dbReference type="GO" id="GO:0000976">
    <property type="term" value="F:transcription cis-regulatory region binding"/>
    <property type="evidence" value="ECO:0007669"/>
    <property type="project" value="TreeGrafter"/>
</dbReference>
<accession>A5CM33</accession>
<evidence type="ECO:0000313" key="6">
    <source>
        <dbReference type="Proteomes" id="UP000001564"/>
    </source>
</evidence>
<evidence type="ECO:0000256" key="2">
    <source>
        <dbReference type="ARBA" id="ARBA00023125"/>
    </source>
</evidence>
<dbReference type="Proteomes" id="UP000001564">
    <property type="component" value="Chromosome"/>
</dbReference>
<dbReference type="Gene3D" id="1.10.260.40">
    <property type="entry name" value="lambda repressor-like DNA-binding domains"/>
    <property type="match status" value="1"/>
</dbReference>
<gene>
    <name evidence="5" type="ordered locus">CMM_0098</name>
</gene>
<dbReference type="Pfam" id="PF13377">
    <property type="entry name" value="Peripla_BP_3"/>
    <property type="match status" value="1"/>
</dbReference>
<dbReference type="CDD" id="cd06267">
    <property type="entry name" value="PBP1_LacI_sugar_binding-like"/>
    <property type="match status" value="1"/>
</dbReference>
<feature type="domain" description="HTH lacI-type" evidence="4">
    <location>
        <begin position="13"/>
        <end position="68"/>
    </location>
</feature>
<evidence type="ECO:0000313" key="5">
    <source>
        <dbReference type="EMBL" id="CAN00118.1"/>
    </source>
</evidence>
<dbReference type="GO" id="GO:0003700">
    <property type="term" value="F:DNA-binding transcription factor activity"/>
    <property type="evidence" value="ECO:0007669"/>
    <property type="project" value="TreeGrafter"/>
</dbReference>
<reference evidence="5 6" key="1">
    <citation type="journal article" date="2008" name="J. Bacteriol.">
        <title>The genome sequence of the tomato-pathogenic actinomycete Clavibacter michiganensis subsp. michiganensis NCPPB382 reveals a large island involved in pathogenicity.</title>
        <authorList>
            <person name="Gartemann K.H."/>
            <person name="Abt B."/>
            <person name="Bekel T."/>
            <person name="Burger A."/>
            <person name="Engemann J."/>
            <person name="Flugel M."/>
            <person name="Gaigalat L."/>
            <person name="Goesmann A."/>
            <person name="Grafen I."/>
            <person name="Kalinowski J."/>
            <person name="Kaup O."/>
            <person name="Kirchner O."/>
            <person name="Krause L."/>
            <person name="Linke B."/>
            <person name="McHardy A."/>
            <person name="Meyer F."/>
            <person name="Pohle S."/>
            <person name="Ruckert C."/>
            <person name="Schneiker S."/>
            <person name="Zellermann E.M."/>
            <person name="Puhler A."/>
            <person name="Eichenlaub R."/>
            <person name="Kaiser O."/>
            <person name="Bartels D."/>
        </authorList>
    </citation>
    <scope>NUCLEOTIDE SEQUENCE [LARGE SCALE GENOMIC DNA]</scope>
    <source>
        <strain evidence="5 6">NCPPB 382</strain>
    </source>
</reference>
<dbReference type="Gene3D" id="3.40.50.2300">
    <property type="match status" value="2"/>
</dbReference>
<dbReference type="PANTHER" id="PTHR30146:SF153">
    <property type="entry name" value="LACTOSE OPERON REPRESSOR"/>
    <property type="match status" value="1"/>
</dbReference>